<evidence type="ECO:0000256" key="13">
    <source>
        <dbReference type="ARBA" id="ARBA00023211"/>
    </source>
</evidence>
<keyword evidence="11 17" id="KW-0269">Exonuclease</keyword>
<dbReference type="Gene3D" id="3.30.110.110">
    <property type="entry name" value="Mre11, capping domain"/>
    <property type="match status" value="1"/>
</dbReference>
<keyword evidence="14 17" id="KW-0539">Nucleus</keyword>
<dbReference type="GO" id="GO:0000014">
    <property type="term" value="F:single-stranded DNA endodeoxyribonuclease activity"/>
    <property type="evidence" value="ECO:0007669"/>
    <property type="project" value="TreeGrafter"/>
</dbReference>
<dbReference type="InterPro" id="IPR003701">
    <property type="entry name" value="Mre11"/>
</dbReference>
<dbReference type="GO" id="GO:0031573">
    <property type="term" value="P:mitotic intra-S DNA damage checkpoint signaling"/>
    <property type="evidence" value="ECO:0007669"/>
    <property type="project" value="TreeGrafter"/>
</dbReference>
<evidence type="ECO:0000256" key="18">
    <source>
        <dbReference type="PIRSR" id="PIRSR000882-1"/>
    </source>
</evidence>
<evidence type="ECO:0000256" key="5">
    <source>
        <dbReference type="ARBA" id="ARBA00022454"/>
    </source>
</evidence>
<protein>
    <recommendedName>
        <fullName evidence="17">Double-strand break repair protein</fullName>
    </recommendedName>
</protein>
<feature type="domain" description="Mre11 DNA-binding" evidence="21">
    <location>
        <begin position="300"/>
        <end position="476"/>
    </location>
</feature>
<evidence type="ECO:0000313" key="23">
    <source>
        <dbReference type="Proteomes" id="UP000053259"/>
    </source>
</evidence>
<evidence type="ECO:0000256" key="11">
    <source>
        <dbReference type="ARBA" id="ARBA00022839"/>
    </source>
</evidence>
<evidence type="ECO:0000256" key="16">
    <source>
        <dbReference type="ARBA" id="ARBA00064981"/>
    </source>
</evidence>
<evidence type="ECO:0000256" key="19">
    <source>
        <dbReference type="RuleBase" id="RU003447"/>
    </source>
</evidence>
<keyword evidence="6 17" id="KW-0540">Nuclease</keyword>
<keyword evidence="10 17" id="KW-0378">Hydrolase</keyword>
<keyword evidence="9 17" id="KW-0227">DNA damage</keyword>
<dbReference type="EMBL" id="KN847534">
    <property type="protein sequence ID" value="KIW06609.1"/>
    <property type="molecule type" value="Genomic_DNA"/>
</dbReference>
<dbReference type="FunFam" id="3.60.21.10:FF:000011">
    <property type="entry name" value="Double-strand break repair protein"/>
    <property type="match status" value="1"/>
</dbReference>
<dbReference type="PANTHER" id="PTHR10139">
    <property type="entry name" value="DOUBLE-STRAND BREAK REPAIR PROTEIN MRE11"/>
    <property type="match status" value="1"/>
</dbReference>
<dbReference type="PIRSF" id="PIRSF000882">
    <property type="entry name" value="DSB_repair_MRE11"/>
    <property type="match status" value="1"/>
</dbReference>
<keyword evidence="5" id="KW-0158">Chromosome</keyword>
<feature type="region of interest" description="Disordered" evidence="20">
    <location>
        <begin position="582"/>
        <end position="741"/>
    </location>
</feature>
<evidence type="ECO:0000256" key="3">
    <source>
        <dbReference type="ARBA" id="ARBA00004286"/>
    </source>
</evidence>
<evidence type="ECO:0000256" key="9">
    <source>
        <dbReference type="ARBA" id="ARBA00022763"/>
    </source>
</evidence>
<feature type="compositionally biased region" description="Acidic residues" evidence="20">
    <location>
        <begin position="718"/>
        <end position="730"/>
    </location>
</feature>
<dbReference type="FunCoup" id="A0A0D2AIB3">
    <property type="interactions" value="997"/>
</dbReference>
<dbReference type="GO" id="GO:0042138">
    <property type="term" value="P:meiotic DNA double-strand break formation"/>
    <property type="evidence" value="ECO:0007669"/>
    <property type="project" value="TreeGrafter"/>
</dbReference>
<dbReference type="RefSeq" id="XP_016216477.1">
    <property type="nucleotide sequence ID" value="XM_016355341.1"/>
</dbReference>
<dbReference type="GO" id="GO:0030870">
    <property type="term" value="C:Mre11 complex"/>
    <property type="evidence" value="ECO:0007669"/>
    <property type="project" value="UniProtKB-UniRule"/>
</dbReference>
<dbReference type="GO" id="GO:0097552">
    <property type="term" value="P:mitochondrial double-strand break repair via homologous recombination"/>
    <property type="evidence" value="ECO:0007669"/>
    <property type="project" value="TreeGrafter"/>
</dbReference>
<evidence type="ECO:0000256" key="7">
    <source>
        <dbReference type="ARBA" id="ARBA00022723"/>
    </source>
</evidence>
<organism evidence="22 23">
    <name type="scientific">Verruconis gallopava</name>
    <dbReference type="NCBI Taxonomy" id="253628"/>
    <lineage>
        <taxon>Eukaryota</taxon>
        <taxon>Fungi</taxon>
        <taxon>Dikarya</taxon>
        <taxon>Ascomycota</taxon>
        <taxon>Pezizomycotina</taxon>
        <taxon>Dothideomycetes</taxon>
        <taxon>Pleosporomycetidae</taxon>
        <taxon>Venturiales</taxon>
        <taxon>Sympoventuriaceae</taxon>
        <taxon>Verruconis</taxon>
    </lineage>
</organism>
<keyword evidence="15 17" id="KW-0469">Meiosis</keyword>
<comment type="cofactor">
    <cofactor evidence="1 17">
        <name>Mn(2+)</name>
        <dbReference type="ChEBI" id="CHEBI:29035"/>
    </cofactor>
</comment>
<evidence type="ECO:0000313" key="22">
    <source>
        <dbReference type="EMBL" id="KIW06608.1"/>
    </source>
</evidence>
<dbReference type="GO" id="GO:0006303">
    <property type="term" value="P:double-strand break repair via nonhomologous end joining"/>
    <property type="evidence" value="ECO:0007669"/>
    <property type="project" value="TreeGrafter"/>
</dbReference>
<feature type="compositionally biased region" description="Polar residues" evidence="20">
    <location>
        <begin position="695"/>
        <end position="704"/>
    </location>
</feature>
<dbReference type="SMART" id="SM01347">
    <property type="entry name" value="Mre11_DNA_bind"/>
    <property type="match status" value="1"/>
</dbReference>
<feature type="active site" description="Proton donor" evidence="18">
    <location>
        <position position="135"/>
    </location>
</feature>
<dbReference type="PANTHER" id="PTHR10139:SF1">
    <property type="entry name" value="DOUBLE-STRAND BREAK REPAIR PROTEIN MRE11"/>
    <property type="match status" value="1"/>
</dbReference>
<evidence type="ECO:0000256" key="8">
    <source>
        <dbReference type="ARBA" id="ARBA00022759"/>
    </source>
</evidence>
<dbReference type="HOGENOM" id="CLU_009535_1_1_1"/>
<dbReference type="GO" id="GO:0000724">
    <property type="term" value="P:double-strand break repair via homologous recombination"/>
    <property type="evidence" value="ECO:0007669"/>
    <property type="project" value="TreeGrafter"/>
</dbReference>
<evidence type="ECO:0000256" key="2">
    <source>
        <dbReference type="ARBA" id="ARBA00004123"/>
    </source>
</evidence>
<dbReference type="InterPro" id="IPR004843">
    <property type="entry name" value="Calcineurin-like_PHP"/>
</dbReference>
<gene>
    <name evidence="22" type="ORF">PV09_02323</name>
</gene>
<dbReference type="Pfam" id="PF00149">
    <property type="entry name" value="Metallophos"/>
    <property type="match status" value="1"/>
</dbReference>
<dbReference type="InterPro" id="IPR007281">
    <property type="entry name" value="Mre11_DNA-bd"/>
</dbReference>
<dbReference type="EMBL" id="KN847534">
    <property type="protein sequence ID" value="KIW06608.1"/>
    <property type="molecule type" value="Genomic_DNA"/>
</dbReference>
<keyword evidence="8 17" id="KW-0255">Endonuclease</keyword>
<feature type="compositionally biased region" description="Acidic residues" evidence="20">
    <location>
        <begin position="634"/>
        <end position="643"/>
    </location>
</feature>
<evidence type="ECO:0000256" key="15">
    <source>
        <dbReference type="ARBA" id="ARBA00023254"/>
    </source>
</evidence>
<evidence type="ECO:0000256" key="10">
    <source>
        <dbReference type="ARBA" id="ARBA00022801"/>
    </source>
</evidence>
<dbReference type="Gene3D" id="3.60.21.10">
    <property type="match status" value="1"/>
</dbReference>
<keyword evidence="7" id="KW-0479">Metal-binding</keyword>
<comment type="subunit">
    <text evidence="16">Component of the MRN complex composed of two heterodimers RAD50 and MRE11 associated with a single NBS1.</text>
</comment>
<dbReference type="InterPro" id="IPR029052">
    <property type="entry name" value="Metallo-depent_PP-like"/>
</dbReference>
<dbReference type="STRING" id="253628.A0A0D2AIB3"/>
<keyword evidence="13 17" id="KW-0464">Manganese</keyword>
<dbReference type="AlphaFoldDB" id="A0A0D2AIB3"/>
<dbReference type="Pfam" id="PF04152">
    <property type="entry name" value="Mre11_DNA_bind"/>
    <property type="match status" value="1"/>
</dbReference>
<evidence type="ECO:0000256" key="4">
    <source>
        <dbReference type="ARBA" id="ARBA00009028"/>
    </source>
</evidence>
<comment type="subcellular location">
    <subcellularLocation>
        <location evidence="3">Chromosome</location>
    </subcellularLocation>
    <subcellularLocation>
        <location evidence="2 17">Nucleus</location>
    </subcellularLocation>
</comment>
<evidence type="ECO:0000256" key="17">
    <source>
        <dbReference type="PIRNR" id="PIRNR000882"/>
    </source>
</evidence>
<name>A0A0D2AIB3_9PEZI</name>
<keyword evidence="23" id="KW-1185">Reference proteome</keyword>
<evidence type="ECO:0000256" key="6">
    <source>
        <dbReference type="ARBA" id="ARBA00022722"/>
    </source>
</evidence>
<dbReference type="RefSeq" id="XP_016216478.1">
    <property type="nucleotide sequence ID" value="XM_016355342.1"/>
</dbReference>
<proteinExistence type="inferred from homology"/>
<dbReference type="NCBIfam" id="TIGR00583">
    <property type="entry name" value="mre11"/>
    <property type="match status" value="1"/>
</dbReference>
<feature type="compositionally biased region" description="Low complexity" evidence="20">
    <location>
        <begin position="604"/>
        <end position="623"/>
    </location>
</feature>
<evidence type="ECO:0000256" key="14">
    <source>
        <dbReference type="ARBA" id="ARBA00023242"/>
    </source>
</evidence>
<dbReference type="GO" id="GO:0000723">
    <property type="term" value="P:telomere maintenance"/>
    <property type="evidence" value="ECO:0007669"/>
    <property type="project" value="TreeGrafter"/>
</dbReference>
<dbReference type="GeneID" id="27310296"/>
<dbReference type="GO" id="GO:0008296">
    <property type="term" value="F:3'-5'-DNA exonuclease activity"/>
    <property type="evidence" value="ECO:0007669"/>
    <property type="project" value="InterPro"/>
</dbReference>
<dbReference type="GO" id="GO:0007095">
    <property type="term" value="P:mitotic G2 DNA damage checkpoint signaling"/>
    <property type="evidence" value="ECO:0007669"/>
    <property type="project" value="TreeGrafter"/>
</dbReference>
<dbReference type="GO" id="GO:0035861">
    <property type="term" value="C:site of double-strand break"/>
    <property type="evidence" value="ECO:0007669"/>
    <property type="project" value="TreeGrafter"/>
</dbReference>
<evidence type="ECO:0000259" key="21">
    <source>
        <dbReference type="SMART" id="SM01347"/>
    </source>
</evidence>
<dbReference type="InterPro" id="IPR038487">
    <property type="entry name" value="Mre11_capping_dom"/>
</dbReference>
<reference evidence="22 23" key="1">
    <citation type="submission" date="2015-01" db="EMBL/GenBank/DDBJ databases">
        <title>The Genome Sequence of Ochroconis gallopava CBS43764.</title>
        <authorList>
            <consortium name="The Broad Institute Genomics Platform"/>
            <person name="Cuomo C."/>
            <person name="de Hoog S."/>
            <person name="Gorbushina A."/>
            <person name="Stielow B."/>
            <person name="Teixiera M."/>
            <person name="Abouelleil A."/>
            <person name="Chapman S.B."/>
            <person name="Priest M."/>
            <person name="Young S.K."/>
            <person name="Wortman J."/>
            <person name="Nusbaum C."/>
            <person name="Birren B."/>
        </authorList>
    </citation>
    <scope>NUCLEOTIDE SEQUENCE [LARGE SCALE GENOMIC DNA]</scope>
    <source>
        <strain evidence="22 23">CBS 43764</strain>
    </source>
</reference>
<dbReference type="CDD" id="cd00840">
    <property type="entry name" value="MPP_Mre11_N"/>
    <property type="match status" value="1"/>
</dbReference>
<dbReference type="SUPFAM" id="SSF56300">
    <property type="entry name" value="Metallo-dependent phosphatases"/>
    <property type="match status" value="1"/>
</dbReference>
<dbReference type="OrthoDB" id="30417at2759"/>
<feature type="compositionally biased region" description="Low complexity" evidence="20">
    <location>
        <begin position="680"/>
        <end position="694"/>
    </location>
</feature>
<evidence type="ECO:0000256" key="20">
    <source>
        <dbReference type="SAM" id="MobiDB-lite"/>
    </source>
</evidence>
<evidence type="ECO:0000256" key="12">
    <source>
        <dbReference type="ARBA" id="ARBA00023204"/>
    </source>
</evidence>
<dbReference type="Proteomes" id="UP000053259">
    <property type="component" value="Unassembled WGS sequence"/>
</dbReference>
<dbReference type="GO" id="GO:0030145">
    <property type="term" value="F:manganese ion binding"/>
    <property type="evidence" value="ECO:0007669"/>
    <property type="project" value="UniProtKB-UniRule"/>
</dbReference>
<keyword evidence="12 17" id="KW-0234">DNA repair</keyword>
<comment type="similarity">
    <text evidence="4 17 19">Belongs to the MRE11/RAD32 family.</text>
</comment>
<sequence>MPRQRNTPQDDACMTEADEITILVATDNHVGYNERDQVRKDDSWRTFHEIMELARSRDVDMVLLAGDLFHDNKPSRKSMFQVMRSLRLNCLGDRPCQLEMLSDASENFGGLFDHVNYEDENINVAIPVFSIHGNHDDPTEEGNFAALDLLQMSGLVNYFGKTPQADNITLKPILLQKGRTKLALYGMSNVRDERLFRTFRDGKVKFYQPSTQKNDWFNLMAVHQNHHAHTTTGYLPENFLPDFLDLVVWGHEHECIIEPRYNPEMNFHVIQPGSSVATSLMPGEAVPKKVALLKITGKEFKVEPIRLKTVRPFVMREIVLAEERALKNVWKKDNNRAEVTRHLQRIVEEMIEQAKQEYIEAQEGDIEDIEVPLPLIRLRVEYTAPDGGRFDCENPQRFSNRFIDHVANSSDVVQFYRKKTATRRKDKNEPDMPDEERLSELTLDSVKVEKLIKEYLAAQNLQILPQNRFGDVVSQFVDKGDKHVMHDFVAEALEEHTKHLFEYQGDDDDDVTEAMGNFRAKLDDLFARGQYRAKKRTTRLNPKPVDWDSDLNGSWEDQPAAIHHSESEDNNDNDEDALSVMSATKNSNRGRGTARGQGRGSRDTAMASTRKTASASKKSTASTRGNRAKKPIVEEEDDDEESDVQMVLAISEEDEDMFVRQSPVIKKTGSASVTRNTGRAAPAKKTSAKTKQSTLNFSQSTSRTTKGRSVARSKPVEISDDEISDDDDAFEPTQEMRKRRR</sequence>
<comment type="function">
    <text evidence="17">Core component of the MRN complex, which plays a central role in double-strand break (DSB) repair, DNA recombination, maintenance of telomere integrity and meiosis. The MRN complex is involved in the repair of DNA double-strand breaks (DSBs) via homologous recombination (HR), an error-free mechanism which primarily occurs during S and G2 phases. The complex (1) mediates the end resection of damaged DNA, which generates proper single-stranded DNA, a key initial steps in HR, and is (2) required for the recruitment of other repair factors and efficient activation of ATM and ATR upon DNA damage. Within the MRN complex, MRE11 possesses both single-strand endonuclease activity and double-strand-specific 3'-5' exonuclease activity. MRE11 first endonucleolytically cleaves the 5' strand at DNA DSB ends to prevent non-homologous end joining (NHEJ) and licence HR. It then generates a single-stranded DNA gap via 3' to 5' exonucleolytic degradation, which is required for single-strand invasion and recombination.</text>
</comment>
<dbReference type="InterPro" id="IPR041796">
    <property type="entry name" value="Mre11_N"/>
</dbReference>
<feature type="region of interest" description="Disordered" evidence="20">
    <location>
        <begin position="537"/>
        <end position="556"/>
    </location>
</feature>
<dbReference type="VEuPathDB" id="FungiDB:PV09_02323"/>
<evidence type="ECO:0000256" key="1">
    <source>
        <dbReference type="ARBA" id="ARBA00001936"/>
    </source>
</evidence>
<accession>A0A0D2AIB3</accession>